<evidence type="ECO:0000256" key="1">
    <source>
        <dbReference type="ARBA" id="ARBA00006484"/>
    </source>
</evidence>
<evidence type="ECO:0000256" key="3">
    <source>
        <dbReference type="RuleBase" id="RU000363"/>
    </source>
</evidence>
<gene>
    <name evidence="4" type="ORF">GCM10011312_04740</name>
</gene>
<keyword evidence="5" id="KW-1185">Reference proteome</keyword>
<dbReference type="InterPro" id="IPR002347">
    <property type="entry name" value="SDR_fam"/>
</dbReference>
<proteinExistence type="inferred from homology"/>
<dbReference type="SUPFAM" id="SSF51735">
    <property type="entry name" value="NAD(P)-binding Rossmann-fold domains"/>
    <property type="match status" value="1"/>
</dbReference>
<reference evidence="4" key="1">
    <citation type="journal article" date="2014" name="Int. J. Syst. Evol. Microbiol.">
        <title>Complete genome sequence of Corynebacterium casei LMG S-19264T (=DSM 44701T), isolated from a smear-ripened cheese.</title>
        <authorList>
            <consortium name="US DOE Joint Genome Institute (JGI-PGF)"/>
            <person name="Walter F."/>
            <person name="Albersmeier A."/>
            <person name="Kalinowski J."/>
            <person name="Ruckert C."/>
        </authorList>
    </citation>
    <scope>NUCLEOTIDE SEQUENCE</scope>
    <source>
        <strain evidence="4">CGMCC 1.12924</strain>
    </source>
</reference>
<comment type="caution">
    <text evidence="4">The sequence shown here is derived from an EMBL/GenBank/DDBJ whole genome shotgun (WGS) entry which is preliminary data.</text>
</comment>
<dbReference type="RefSeq" id="WP_188439116.1">
    <property type="nucleotide sequence ID" value="NZ_BMGK01000002.1"/>
</dbReference>
<dbReference type="PRINTS" id="PR00081">
    <property type="entry name" value="GDHRDH"/>
</dbReference>
<organism evidence="4 5">
    <name type="scientific">Planktosalinus lacus</name>
    <dbReference type="NCBI Taxonomy" id="1526573"/>
    <lineage>
        <taxon>Bacteria</taxon>
        <taxon>Pseudomonadati</taxon>
        <taxon>Bacteroidota</taxon>
        <taxon>Flavobacteriia</taxon>
        <taxon>Flavobacteriales</taxon>
        <taxon>Flavobacteriaceae</taxon>
        <taxon>Planktosalinus</taxon>
    </lineage>
</organism>
<dbReference type="GO" id="GO:0016491">
    <property type="term" value="F:oxidoreductase activity"/>
    <property type="evidence" value="ECO:0007669"/>
    <property type="project" value="UniProtKB-KW"/>
</dbReference>
<evidence type="ECO:0000256" key="2">
    <source>
        <dbReference type="ARBA" id="ARBA00023002"/>
    </source>
</evidence>
<dbReference type="PRINTS" id="PR00080">
    <property type="entry name" value="SDRFAMILY"/>
</dbReference>
<evidence type="ECO:0000313" key="5">
    <source>
        <dbReference type="Proteomes" id="UP000652231"/>
    </source>
</evidence>
<dbReference type="PANTHER" id="PTHR43976">
    <property type="entry name" value="SHORT CHAIN DEHYDROGENASE"/>
    <property type="match status" value="1"/>
</dbReference>
<dbReference type="InterPro" id="IPR051911">
    <property type="entry name" value="SDR_oxidoreductase"/>
</dbReference>
<dbReference type="Proteomes" id="UP000652231">
    <property type="component" value="Unassembled WGS sequence"/>
</dbReference>
<dbReference type="AlphaFoldDB" id="A0A8J2Y587"/>
<name>A0A8J2Y587_9FLAO</name>
<reference evidence="4" key="2">
    <citation type="submission" date="2020-09" db="EMBL/GenBank/DDBJ databases">
        <authorList>
            <person name="Sun Q."/>
            <person name="Zhou Y."/>
        </authorList>
    </citation>
    <scope>NUCLEOTIDE SEQUENCE</scope>
    <source>
        <strain evidence="4">CGMCC 1.12924</strain>
    </source>
</reference>
<dbReference type="Gene3D" id="3.40.50.720">
    <property type="entry name" value="NAD(P)-binding Rossmann-like Domain"/>
    <property type="match status" value="1"/>
</dbReference>
<sequence>MSKVVCITGASSGIGKSIGEYLTVKGFRVYGSSRTPEKYKESIFPLLQLDVRDTNSVTNFIDEVVSKAGRIDVLINNAGVGITGPIEETPEEEIKGVFETNFYGPIRMIKAVLPFMRLQQSGLVINITSIAAYMGLPYRGFYSASKSALEISTEALRMETKQFGIEITNVAPGDFATNIVSGRYHAPILDKSPYNKAYSETLELMNEGVDDGRDPQEMAKAIFKIIETKHPKVRYKVGDFLQKTSVVLKKSLPGKVYEKMLMNHYKLK</sequence>
<evidence type="ECO:0000313" key="4">
    <source>
        <dbReference type="EMBL" id="GGD83737.1"/>
    </source>
</evidence>
<dbReference type="InterPro" id="IPR036291">
    <property type="entry name" value="NAD(P)-bd_dom_sf"/>
</dbReference>
<dbReference type="Pfam" id="PF00106">
    <property type="entry name" value="adh_short"/>
    <property type="match status" value="1"/>
</dbReference>
<dbReference type="CDD" id="cd05374">
    <property type="entry name" value="17beta-HSD-like_SDR_c"/>
    <property type="match status" value="1"/>
</dbReference>
<dbReference type="EMBL" id="BMGK01000002">
    <property type="protein sequence ID" value="GGD83737.1"/>
    <property type="molecule type" value="Genomic_DNA"/>
</dbReference>
<dbReference type="PANTHER" id="PTHR43976:SF16">
    <property type="entry name" value="SHORT-CHAIN DEHYDROGENASE_REDUCTASE FAMILY PROTEIN"/>
    <property type="match status" value="1"/>
</dbReference>
<protein>
    <submittedName>
        <fullName evidence="4">Short-chain dehydrogenase/reductase</fullName>
    </submittedName>
</protein>
<accession>A0A8J2Y587</accession>
<keyword evidence="2" id="KW-0560">Oxidoreductase</keyword>
<comment type="similarity">
    <text evidence="1 3">Belongs to the short-chain dehydrogenases/reductases (SDR) family.</text>
</comment>